<feature type="region of interest" description="Disordered" evidence="6">
    <location>
        <begin position="1114"/>
        <end position="1136"/>
    </location>
</feature>
<dbReference type="Gene3D" id="3.40.50.150">
    <property type="entry name" value="Vaccinia Virus protein VP39"/>
    <property type="match status" value="1"/>
</dbReference>
<dbReference type="PANTHER" id="PTHR12189">
    <property type="entry name" value="MRNA GUANINE-7- METHYLTRANSFERASE"/>
    <property type="match status" value="1"/>
</dbReference>
<keyword evidence="4" id="KW-0949">S-adenosyl-L-methionine</keyword>
<feature type="compositionally biased region" description="Low complexity" evidence="6">
    <location>
        <begin position="1116"/>
        <end position="1136"/>
    </location>
</feature>
<dbReference type="AlphaFoldDB" id="A0A6C0M476"/>
<dbReference type="PROSITE" id="PS51562">
    <property type="entry name" value="RNA_CAP0_MT"/>
    <property type="match status" value="1"/>
</dbReference>
<dbReference type="PANTHER" id="PTHR12189:SF2">
    <property type="entry name" value="MRNA CAP GUANINE-N7 METHYLTRANSFERASE"/>
    <property type="match status" value="1"/>
</dbReference>
<evidence type="ECO:0000256" key="4">
    <source>
        <dbReference type="ARBA" id="ARBA00022691"/>
    </source>
</evidence>
<dbReference type="Gene3D" id="3.30.470.30">
    <property type="entry name" value="DNA ligase/mRNA capping enzyme"/>
    <property type="match status" value="1"/>
</dbReference>
<reference evidence="8" key="1">
    <citation type="journal article" date="2020" name="Nature">
        <title>Giant virus diversity and host interactions through global metagenomics.</title>
        <authorList>
            <person name="Schulz F."/>
            <person name="Roux S."/>
            <person name="Paez-Espino D."/>
            <person name="Jungbluth S."/>
            <person name="Walsh D.A."/>
            <person name="Denef V.J."/>
            <person name="McMahon K.D."/>
            <person name="Konstantinidis K.T."/>
            <person name="Eloe-Fadrosh E.A."/>
            <person name="Kyrpides N.C."/>
            <person name="Woyke T."/>
        </authorList>
    </citation>
    <scope>NUCLEOTIDE SEQUENCE</scope>
    <source>
        <strain evidence="8">GVMAG-S-1035231-58</strain>
    </source>
</reference>
<dbReference type="Pfam" id="PF03291">
    <property type="entry name" value="mRNA_G-N7_MeTrfase"/>
    <property type="match status" value="1"/>
</dbReference>
<sequence length="1136" mass="128287">MLSSIQTPLKELVLIVSKDPKVELECKVLARDITTKDAADRICKAMWGTPKESNTANFAYPDGLRVVVDGAPAIHKVCMTNSFRGVPLTVERKTRHPKGDLEVADYSLKFTMRIEDDVRKDFSGSPMDPVSHVRILNRRSWMTPDGILRVDFSMVKSKAQWMKSFSDILKQTPVYELEIELVDHKAAPAVVVQSFEHTLTTILRAFQQTSFVLPRSDIQRYGLEFDKMGIRFVNPVTLERRHVRSDRPHSILKGYTVTNKADGERAFLVVMKDRRMLMIRPNGNLQWTGFTATKDVHVGDTMDGEYLSGLNLFCIFDAYVFRGKDVRMLPLMTTDEDVMERPTLSRLGCTREFVKDIATDFVEGSGDRPFRIETKMFLAGDGLGMEESIAKLLDTKFEYGTDGLIFTPRSSPVAPVADRKGNTWLRVYKWKPASQNSIDFLLKYKPGESYDPVLKSRVFKGLLFVSRNRDSDIVYPCETLTGEYVPPALPQDLQRIAEVRDRVPSAFQPSAPRAPTANEIMLVLNAEGTPVDETGTRIEDNTIVECAYDVDKQRWSVMRTRYDKTFQYRKGEPQFGNDSAVADSIWTNIHVPITEDMIRACASSPPDDTFEDDQYYRDNLDSRDRILRDVYSFHNKIKDQLYKGCVKQSDTLLELAMGRGGDMLKWKRSKPSRVVGFDLSQSNLASPKQGACVRYLGERAKNPLDTMPPVLYIQGDMTQSLFSMDNRYVHILNGQEAAPTKYLEQFAGLTEFDATSCQFALHYACTSEETFRTFAENLSHCRSVFFGTCLDGAAVYSFLFGKPSHVFRSGGQIFGEFVKEYSDTDAWQEEFGQMMRVQLESFEVPVKEALVPFGKVTEILREVGFELESSQLFSEWYTQLSAGLTQDQQTFSFLHRSFVFRRTKKESPKEEEQVVELPTLSAEVPEAPKKVIKRKRGVVAAEVKALPDPVFFFGADESKGENRYLSNMYVAPFEIDGITFPTVEHYFQWSKAKMMGDEDIASKIMTPPKGKAQVEPKSVKAYGRKVKNFNAAQWDEKKDEIMSKAVRAKFVNPANKLILEKLLATGTRPLAEANPRDKYWGIGTSADTDIAKDPSKWKGLNKLGKTLEAVRKELAPEAAPEAGPSNAAAAPAALPV</sequence>
<dbReference type="SUPFAM" id="SSF56091">
    <property type="entry name" value="DNA ligase/mRNA capping enzyme, catalytic domain"/>
    <property type="match status" value="1"/>
</dbReference>
<dbReference type="GO" id="GO:0003723">
    <property type="term" value="F:RNA binding"/>
    <property type="evidence" value="ECO:0007669"/>
    <property type="project" value="UniProtKB-KW"/>
</dbReference>
<dbReference type="InterPro" id="IPR012340">
    <property type="entry name" value="NA-bd_OB-fold"/>
</dbReference>
<dbReference type="Pfam" id="PF03919">
    <property type="entry name" value="mRNA_cap_C"/>
    <property type="match status" value="1"/>
</dbReference>
<evidence type="ECO:0000256" key="5">
    <source>
        <dbReference type="ARBA" id="ARBA00022884"/>
    </source>
</evidence>
<dbReference type="SUPFAM" id="SSF53335">
    <property type="entry name" value="S-adenosyl-L-methionine-dependent methyltransferases"/>
    <property type="match status" value="1"/>
</dbReference>
<evidence type="ECO:0000313" key="8">
    <source>
        <dbReference type="EMBL" id="QHU36594.1"/>
    </source>
</evidence>
<keyword evidence="3" id="KW-0808">Transferase</keyword>
<dbReference type="InterPro" id="IPR039753">
    <property type="entry name" value="RG7MT1"/>
</dbReference>
<dbReference type="GO" id="GO:0004482">
    <property type="term" value="F:mRNA 5'-cap (guanine-N7-)-methyltransferase activity"/>
    <property type="evidence" value="ECO:0007669"/>
    <property type="project" value="UniProtKB-EC"/>
</dbReference>
<dbReference type="NCBIfam" id="TIGR02464">
    <property type="entry name" value="ribofla_fusion"/>
    <property type="match status" value="1"/>
</dbReference>
<dbReference type="Gene3D" id="1.10.357.40">
    <property type="entry name" value="YbiA-like"/>
    <property type="match status" value="1"/>
</dbReference>
<dbReference type="SUPFAM" id="SSF143990">
    <property type="entry name" value="YbiA-like"/>
    <property type="match status" value="1"/>
</dbReference>
<proteinExistence type="predicted"/>
<dbReference type="CDD" id="cd15457">
    <property type="entry name" value="NADAR"/>
    <property type="match status" value="1"/>
</dbReference>
<feature type="domain" description="MRNA cap 0 methyltransferase" evidence="7">
    <location>
        <begin position="625"/>
        <end position="903"/>
    </location>
</feature>
<dbReference type="Pfam" id="PF08719">
    <property type="entry name" value="NADAR"/>
    <property type="match status" value="1"/>
</dbReference>
<keyword evidence="5" id="KW-0694">RNA-binding</keyword>
<evidence type="ECO:0000256" key="3">
    <source>
        <dbReference type="ARBA" id="ARBA00022679"/>
    </source>
</evidence>
<protein>
    <recommendedName>
        <fullName evidence="1">mRNA (guanine-N(7))-methyltransferase</fullName>
        <ecNumber evidence="1">2.1.1.56</ecNumber>
    </recommendedName>
</protein>
<dbReference type="EC" id="2.1.1.56" evidence="1"/>
<evidence type="ECO:0000256" key="2">
    <source>
        <dbReference type="ARBA" id="ARBA00022603"/>
    </source>
</evidence>
<dbReference type="InterPro" id="IPR004971">
    <property type="entry name" value="mRNA_G-N7_MeTrfase_dom"/>
</dbReference>
<dbReference type="EMBL" id="MN740640">
    <property type="protein sequence ID" value="QHU36594.1"/>
    <property type="molecule type" value="Genomic_DNA"/>
</dbReference>
<dbReference type="InterPro" id="IPR037238">
    <property type="entry name" value="YbiA-like_sf"/>
</dbReference>
<dbReference type="Gene3D" id="2.40.50.140">
    <property type="entry name" value="Nucleic acid-binding proteins"/>
    <property type="match status" value="1"/>
</dbReference>
<evidence type="ECO:0000256" key="6">
    <source>
        <dbReference type="SAM" id="MobiDB-lite"/>
    </source>
</evidence>
<dbReference type="InterPro" id="IPR013846">
    <property type="entry name" value="mRNA_cap_enzyme_C"/>
</dbReference>
<dbReference type="InterPro" id="IPR029063">
    <property type="entry name" value="SAM-dependent_MTases_sf"/>
</dbReference>
<name>A0A6C0M476_9ZZZZ</name>
<dbReference type="GO" id="GO:0005634">
    <property type="term" value="C:nucleus"/>
    <property type="evidence" value="ECO:0007669"/>
    <property type="project" value="TreeGrafter"/>
</dbReference>
<evidence type="ECO:0000259" key="7">
    <source>
        <dbReference type="PROSITE" id="PS51562"/>
    </source>
</evidence>
<organism evidence="8">
    <name type="scientific">viral metagenome</name>
    <dbReference type="NCBI Taxonomy" id="1070528"/>
    <lineage>
        <taxon>unclassified sequences</taxon>
        <taxon>metagenomes</taxon>
        <taxon>organismal metagenomes</taxon>
    </lineage>
</organism>
<keyword evidence="2" id="KW-0489">Methyltransferase</keyword>
<dbReference type="SUPFAM" id="SSF50249">
    <property type="entry name" value="Nucleic acid-binding proteins"/>
    <property type="match status" value="1"/>
</dbReference>
<evidence type="ECO:0000256" key="1">
    <source>
        <dbReference type="ARBA" id="ARBA00011926"/>
    </source>
</evidence>
<dbReference type="InterPro" id="IPR012816">
    <property type="entry name" value="NADAR"/>
</dbReference>
<accession>A0A6C0M476</accession>